<feature type="region of interest" description="Disordered" evidence="1">
    <location>
        <begin position="87"/>
        <end position="134"/>
    </location>
</feature>
<evidence type="ECO:0000313" key="2">
    <source>
        <dbReference type="EMBL" id="RAP36643.1"/>
    </source>
</evidence>
<evidence type="ECO:0000256" key="1">
    <source>
        <dbReference type="SAM" id="MobiDB-lite"/>
    </source>
</evidence>
<dbReference type="AlphaFoldDB" id="A0A364LJD2"/>
<protein>
    <submittedName>
        <fullName evidence="2">Uncharacterized protein</fullName>
    </submittedName>
</protein>
<dbReference type="EMBL" id="MVJN01000005">
    <property type="protein sequence ID" value="RAP36643.1"/>
    <property type="molecule type" value="Genomic_DNA"/>
</dbReference>
<name>A0A364LJD2_9GAMM</name>
<accession>A0A364LJD2</accession>
<proteinExistence type="predicted"/>
<sequence>MRKLEILDTQGNSRELSRERFTVALGYKPQAVVDKRRVDMIFHELSGKKGAPDITNIPSISALLSLAEEMNQIRQELTELRAYKAENEAHKRKAETQEQSETYIGTTGIFGPKPGKRRKVAELDVTASPDNHCG</sequence>
<evidence type="ECO:0000313" key="3">
    <source>
        <dbReference type="Proteomes" id="UP000249458"/>
    </source>
</evidence>
<comment type="caution">
    <text evidence="2">The sequence shown here is derived from an EMBL/GenBank/DDBJ whole genome shotgun (WGS) entry which is preliminary data.</text>
</comment>
<dbReference type="Proteomes" id="UP000249458">
    <property type="component" value="Unassembled WGS sequence"/>
</dbReference>
<gene>
    <name evidence="2" type="ORF">B1207_07510</name>
</gene>
<organism evidence="2 3">
    <name type="scientific">Legionella quinlivanii</name>
    <dbReference type="NCBI Taxonomy" id="45073"/>
    <lineage>
        <taxon>Bacteria</taxon>
        <taxon>Pseudomonadati</taxon>
        <taxon>Pseudomonadota</taxon>
        <taxon>Gammaproteobacteria</taxon>
        <taxon>Legionellales</taxon>
        <taxon>Legionellaceae</taxon>
        <taxon>Legionella</taxon>
    </lineage>
</organism>
<reference evidence="2 3" key="1">
    <citation type="submission" date="2017-02" db="EMBL/GenBank/DDBJ databases">
        <title>Legionella quilivanii strain from human: case report and whole genome sequencing analysis.</title>
        <authorList>
            <person name="Lalancette C."/>
            <person name="Leduc J.-M."/>
            <person name="Levesque S."/>
            <person name="Fournier E."/>
            <person name="Saoud J."/>
            <person name="Faucher S.P."/>
            <person name="Bernard K."/>
            <person name="Martineau C."/>
            <person name="Longtin J."/>
        </authorList>
    </citation>
    <scope>NUCLEOTIDE SEQUENCE [LARGE SCALE GENOMIC DNA]</scope>
    <source>
        <strain evidence="2 3">ID143958</strain>
    </source>
</reference>